<dbReference type="PANTHER" id="PTHR13505:SF7">
    <property type="entry name" value="TRANSMEMBRANE PROTEIN 208"/>
    <property type="match status" value="1"/>
</dbReference>
<gene>
    <name evidence="9" type="ORF">MCUN1_001986</name>
</gene>
<feature type="transmembrane region" description="Helical" evidence="8">
    <location>
        <begin position="47"/>
        <end position="68"/>
    </location>
</feature>
<dbReference type="EMBL" id="CP119879">
    <property type="protein sequence ID" value="WFD35137.1"/>
    <property type="molecule type" value="Genomic_DNA"/>
</dbReference>
<keyword evidence="6 8" id="KW-0472">Membrane</keyword>
<dbReference type="AlphaFoldDB" id="A0AAF0EYQ1"/>
<dbReference type="GO" id="GO:0005773">
    <property type="term" value="C:vacuole"/>
    <property type="evidence" value="ECO:0007669"/>
    <property type="project" value="GOC"/>
</dbReference>
<comment type="similarity">
    <text evidence="2">Belongs to the TMEM208 family.</text>
</comment>
<evidence type="ECO:0000256" key="7">
    <source>
        <dbReference type="SAM" id="MobiDB-lite"/>
    </source>
</evidence>
<dbReference type="Proteomes" id="UP001219933">
    <property type="component" value="Chromosome 3"/>
</dbReference>
<comment type="subcellular location">
    <subcellularLocation>
        <location evidence="1">Endoplasmic reticulum membrane</location>
        <topology evidence="1">Multi-pass membrane protein</topology>
    </subcellularLocation>
</comment>
<dbReference type="GO" id="GO:0005789">
    <property type="term" value="C:endoplasmic reticulum membrane"/>
    <property type="evidence" value="ECO:0007669"/>
    <property type="project" value="UniProtKB-SubCell"/>
</dbReference>
<dbReference type="InterPro" id="IPR008506">
    <property type="entry name" value="SND2/TMEM208"/>
</dbReference>
<evidence type="ECO:0000256" key="1">
    <source>
        <dbReference type="ARBA" id="ARBA00004477"/>
    </source>
</evidence>
<feature type="transmembrane region" description="Helical" evidence="8">
    <location>
        <begin position="15"/>
        <end position="35"/>
    </location>
</feature>
<keyword evidence="5 8" id="KW-1133">Transmembrane helix</keyword>
<feature type="region of interest" description="Disordered" evidence="7">
    <location>
        <begin position="125"/>
        <end position="165"/>
    </location>
</feature>
<evidence type="ECO:0000256" key="5">
    <source>
        <dbReference type="ARBA" id="ARBA00022989"/>
    </source>
</evidence>
<reference evidence="9" key="1">
    <citation type="submission" date="2023-03" db="EMBL/GenBank/DDBJ databases">
        <title>Mating type loci evolution in Malassezia.</title>
        <authorList>
            <person name="Coelho M.A."/>
        </authorList>
    </citation>
    <scope>NUCLEOTIDE SEQUENCE</scope>
    <source>
        <strain evidence="9">CBS 11721</strain>
    </source>
</reference>
<accession>A0AAF0EYQ1</accession>
<keyword evidence="3 8" id="KW-0812">Transmembrane</keyword>
<evidence type="ECO:0000256" key="8">
    <source>
        <dbReference type="SAM" id="Phobius"/>
    </source>
</evidence>
<evidence type="ECO:0000256" key="6">
    <source>
        <dbReference type="ARBA" id="ARBA00023136"/>
    </source>
</evidence>
<evidence type="ECO:0000256" key="4">
    <source>
        <dbReference type="ARBA" id="ARBA00022824"/>
    </source>
</evidence>
<dbReference type="PANTHER" id="PTHR13505">
    <property type="entry name" value="TRANSMEMBRANE PROTEIN 208"/>
    <property type="match status" value="1"/>
</dbReference>
<name>A0AAF0EYQ1_9BASI</name>
<keyword evidence="10" id="KW-1185">Reference proteome</keyword>
<evidence type="ECO:0000256" key="2">
    <source>
        <dbReference type="ARBA" id="ARBA00009950"/>
    </source>
</evidence>
<evidence type="ECO:0000313" key="10">
    <source>
        <dbReference type="Proteomes" id="UP001219933"/>
    </source>
</evidence>
<proteinExistence type="inferred from homology"/>
<feature type="compositionally biased region" description="Basic residues" evidence="7">
    <location>
        <begin position="145"/>
        <end position="154"/>
    </location>
</feature>
<evidence type="ECO:0000256" key="3">
    <source>
        <dbReference type="ARBA" id="ARBA00022692"/>
    </source>
</evidence>
<evidence type="ECO:0008006" key="11">
    <source>
        <dbReference type="Google" id="ProtNLM"/>
    </source>
</evidence>
<dbReference type="GO" id="GO:0006624">
    <property type="term" value="P:vacuolar protein processing"/>
    <property type="evidence" value="ECO:0007669"/>
    <property type="project" value="TreeGrafter"/>
</dbReference>
<feature type="compositionally biased region" description="Low complexity" evidence="7">
    <location>
        <begin position="130"/>
        <end position="141"/>
    </location>
</feature>
<protein>
    <recommendedName>
        <fullName evidence="11">Transmembrane protein</fullName>
    </recommendedName>
</protein>
<sequence length="165" mass="17886">MAKGSIKRVAAGNAAALRLLAIGFVLVNTIHLLLTFGVFKVRGWRPIVLYVGTEAIAAALALVLVRMASTGQDLSQEGLTAYMFDVIYVTWFVHVMTAVVSCHFWWVYIVILLPFVFKGKSPFSRASTTEAGPAAAAPEPAVSKRQAKAQKRVQRGGAGAQVRRR</sequence>
<dbReference type="Pfam" id="PF05620">
    <property type="entry name" value="TMEM208_SND2"/>
    <property type="match status" value="1"/>
</dbReference>
<feature type="transmembrane region" description="Helical" evidence="8">
    <location>
        <begin position="88"/>
        <end position="117"/>
    </location>
</feature>
<evidence type="ECO:0000313" key="9">
    <source>
        <dbReference type="EMBL" id="WFD35137.1"/>
    </source>
</evidence>
<keyword evidence="4" id="KW-0256">Endoplasmic reticulum</keyword>
<organism evidence="9 10">
    <name type="scientific">Malassezia cuniculi</name>
    <dbReference type="NCBI Taxonomy" id="948313"/>
    <lineage>
        <taxon>Eukaryota</taxon>
        <taxon>Fungi</taxon>
        <taxon>Dikarya</taxon>
        <taxon>Basidiomycota</taxon>
        <taxon>Ustilaginomycotina</taxon>
        <taxon>Malasseziomycetes</taxon>
        <taxon>Malasseziales</taxon>
        <taxon>Malasseziaceae</taxon>
        <taxon>Malassezia</taxon>
    </lineage>
</organism>